<feature type="transmembrane region" description="Helical" evidence="8">
    <location>
        <begin position="206"/>
        <end position="226"/>
    </location>
</feature>
<evidence type="ECO:0000259" key="9">
    <source>
        <dbReference type="PROSITE" id="PS50156"/>
    </source>
</evidence>
<feature type="region of interest" description="Disordered" evidence="7">
    <location>
        <begin position="89"/>
        <end position="116"/>
    </location>
</feature>
<evidence type="ECO:0000256" key="4">
    <source>
        <dbReference type="ARBA" id="ARBA00022692"/>
    </source>
</evidence>
<protein>
    <submittedName>
        <fullName evidence="10">Membrane protein</fullName>
    </submittedName>
</protein>
<feature type="transmembrane region" description="Helical" evidence="8">
    <location>
        <begin position="551"/>
        <end position="569"/>
    </location>
</feature>
<gene>
    <name evidence="10" type="ORF">Ahu01nite_086130</name>
</gene>
<dbReference type="PROSITE" id="PS50156">
    <property type="entry name" value="SSD"/>
    <property type="match status" value="1"/>
</dbReference>
<comment type="subcellular location">
    <subcellularLocation>
        <location evidence="1">Cell membrane</location>
        <topology evidence="1">Multi-pass membrane protein</topology>
    </subcellularLocation>
</comment>
<keyword evidence="3" id="KW-1003">Cell membrane</keyword>
<evidence type="ECO:0000256" key="8">
    <source>
        <dbReference type="SAM" id="Phobius"/>
    </source>
</evidence>
<evidence type="ECO:0000256" key="1">
    <source>
        <dbReference type="ARBA" id="ARBA00004651"/>
    </source>
</evidence>
<feature type="transmembrane region" description="Helical" evidence="8">
    <location>
        <begin position="525"/>
        <end position="546"/>
    </location>
</feature>
<evidence type="ECO:0000313" key="10">
    <source>
        <dbReference type="EMBL" id="GIE25511.1"/>
    </source>
</evidence>
<dbReference type="Pfam" id="PF03176">
    <property type="entry name" value="MMPL"/>
    <property type="match status" value="2"/>
</dbReference>
<feature type="transmembrane region" description="Helical" evidence="8">
    <location>
        <begin position="364"/>
        <end position="386"/>
    </location>
</feature>
<dbReference type="InterPro" id="IPR000731">
    <property type="entry name" value="SSD"/>
</dbReference>
<feature type="transmembrane region" description="Helical" evidence="8">
    <location>
        <begin position="232"/>
        <end position="256"/>
    </location>
</feature>
<sequence>MAFLASGAFSALKSGGFDDPQSDSSRAAALLNRDFGGQTNLLLLVAPANGAALDSPPVTALARQITTGLAARGDVESISSYWDAQAAASKGGDGQAGGSKGEDGQAAASKGEGGQAAALKGEDGRSALITMHVSGDEAASAEAAKAIVAAYAKRDGPAEVRAGGQLGVGGDIGDQLARSLAIAEGIAVPVTLVLLILAFGSLLSALLPLVIGIIAVAGTFAELAVLGRLTDVSLYSVNLTTALGLGLAVDYSLLMVNRFREELRRGADVESAVATTVRTAGRTIVFSSATVAVALAAMLLFPVYFLRSFAYAGIGVVVIAMIATLTTLPALLAVLGTRLAPRRAASDESAFWRRVATAVMRRPVAIALPVMAALLFLGTPVLHIAFGTPDDRVLHSSVPSRQVGDVLRADYSAAATSTVDVLVTGTAPAAVAGAAPAGFASDVAGKAPAAFAAEVAALPGVAGTRAPRTANGTTYLAVTARGDDESLVRAIRALPAPAGTTVLVGGAAAALIDGNDAIIGTLPWAALWIALTTLILLFLFTGSVVLPVKALVLNVLSLSAVFGVLVWIFQDGHLSGLLGFTAMPVNTAMIVLMFCIAFGLSMDYEVFLLARIKEAHDHGAGTVDAVATGLARTGRIVTTAAALLAITFFAFGTAQVSFIQLFGIGTGIAIVLDATIIRGLLVPAFMRVAGDLNWWAPAPLRRLHDRIGLTEKDEPAPAALVPA</sequence>
<comment type="caution">
    <text evidence="10">The sequence shown here is derived from an EMBL/GenBank/DDBJ whole genome shotgun (WGS) entry which is preliminary data.</text>
</comment>
<dbReference type="SUPFAM" id="SSF82866">
    <property type="entry name" value="Multidrug efflux transporter AcrB transmembrane domain"/>
    <property type="match status" value="2"/>
</dbReference>
<comment type="similarity">
    <text evidence="2">Belongs to the resistance-nodulation-cell division (RND) (TC 2.A.6) family. MmpL subfamily.</text>
</comment>
<evidence type="ECO:0000256" key="5">
    <source>
        <dbReference type="ARBA" id="ARBA00022989"/>
    </source>
</evidence>
<feature type="transmembrane region" description="Helical" evidence="8">
    <location>
        <begin position="658"/>
        <end position="677"/>
    </location>
</feature>
<feature type="transmembrane region" description="Helical" evidence="8">
    <location>
        <begin position="311"/>
        <end position="335"/>
    </location>
</feature>
<accession>A0ABQ4A3U3</accession>
<feature type="transmembrane region" description="Helical" evidence="8">
    <location>
        <begin position="284"/>
        <end position="305"/>
    </location>
</feature>
<feature type="domain" description="SSD" evidence="9">
    <location>
        <begin position="205"/>
        <end position="334"/>
    </location>
</feature>
<evidence type="ECO:0000256" key="7">
    <source>
        <dbReference type="SAM" id="MobiDB-lite"/>
    </source>
</evidence>
<feature type="transmembrane region" description="Helical" evidence="8">
    <location>
        <begin position="589"/>
        <end position="612"/>
    </location>
</feature>
<keyword evidence="4 8" id="KW-0812">Transmembrane</keyword>
<dbReference type="PANTHER" id="PTHR33406:SF11">
    <property type="entry name" value="MEMBRANE PROTEIN SCO6666-RELATED"/>
    <property type="match status" value="1"/>
</dbReference>
<evidence type="ECO:0000256" key="3">
    <source>
        <dbReference type="ARBA" id="ARBA00022475"/>
    </source>
</evidence>
<evidence type="ECO:0000256" key="6">
    <source>
        <dbReference type="ARBA" id="ARBA00023136"/>
    </source>
</evidence>
<dbReference type="EMBL" id="BOMN01000122">
    <property type="protein sequence ID" value="GIE25511.1"/>
    <property type="molecule type" value="Genomic_DNA"/>
</dbReference>
<name>A0ABQ4A3U3_9ACTN</name>
<dbReference type="InterPro" id="IPR050545">
    <property type="entry name" value="Mycobact_MmpL"/>
</dbReference>
<keyword evidence="6 8" id="KW-0472">Membrane</keyword>
<evidence type="ECO:0000313" key="11">
    <source>
        <dbReference type="Proteomes" id="UP000603200"/>
    </source>
</evidence>
<proteinExistence type="inferred from homology"/>
<dbReference type="PANTHER" id="PTHR33406">
    <property type="entry name" value="MEMBRANE PROTEIN MJ1562-RELATED"/>
    <property type="match status" value="1"/>
</dbReference>
<keyword evidence="5 8" id="KW-1133">Transmembrane helix</keyword>
<organism evidence="10 11">
    <name type="scientific">Winogradskya humida</name>
    <dbReference type="NCBI Taxonomy" id="113566"/>
    <lineage>
        <taxon>Bacteria</taxon>
        <taxon>Bacillati</taxon>
        <taxon>Actinomycetota</taxon>
        <taxon>Actinomycetes</taxon>
        <taxon>Micromonosporales</taxon>
        <taxon>Micromonosporaceae</taxon>
        <taxon>Winogradskya</taxon>
    </lineage>
</organism>
<evidence type="ECO:0000256" key="2">
    <source>
        <dbReference type="ARBA" id="ARBA00010157"/>
    </source>
</evidence>
<dbReference type="Proteomes" id="UP000603200">
    <property type="component" value="Unassembled WGS sequence"/>
</dbReference>
<dbReference type="InterPro" id="IPR004869">
    <property type="entry name" value="MMPL_dom"/>
</dbReference>
<feature type="transmembrane region" description="Helical" evidence="8">
    <location>
        <begin position="180"/>
        <end position="199"/>
    </location>
</feature>
<reference evidence="10 11" key="1">
    <citation type="submission" date="2021-01" db="EMBL/GenBank/DDBJ databases">
        <title>Whole genome shotgun sequence of Actinoplanes humidus NBRC 14915.</title>
        <authorList>
            <person name="Komaki H."/>
            <person name="Tamura T."/>
        </authorList>
    </citation>
    <scope>NUCLEOTIDE SEQUENCE [LARGE SCALE GENOMIC DNA]</scope>
    <source>
        <strain evidence="10 11">NBRC 14915</strain>
    </source>
</reference>
<keyword evidence="11" id="KW-1185">Reference proteome</keyword>
<dbReference type="Gene3D" id="1.20.1640.10">
    <property type="entry name" value="Multidrug efflux transporter AcrB transmembrane domain"/>
    <property type="match status" value="2"/>
</dbReference>
<feature type="transmembrane region" description="Helical" evidence="8">
    <location>
        <begin position="633"/>
        <end position="652"/>
    </location>
</feature>